<accession>A0A251JCR9</accession>
<dbReference type="EMBL" id="CM004400">
    <property type="protein sequence ID" value="OAY31636.1"/>
    <property type="molecule type" value="Genomic_DNA"/>
</dbReference>
<proteinExistence type="predicted"/>
<sequence>MTERVAIHRCILKNFLSHVLGLFRVWSSGLDLFSLFFLGLKDLALFFFMYSLWI</sequence>
<protein>
    <submittedName>
        <fullName evidence="1">Uncharacterized protein</fullName>
    </submittedName>
</protein>
<gene>
    <name evidence="1" type="ORF">MANES_14G128400</name>
</gene>
<name>A0A251JCR9_MANES</name>
<organism evidence="1">
    <name type="scientific">Manihot esculenta</name>
    <name type="common">Cassava</name>
    <name type="synonym">Jatropha manihot</name>
    <dbReference type="NCBI Taxonomy" id="3983"/>
    <lineage>
        <taxon>Eukaryota</taxon>
        <taxon>Viridiplantae</taxon>
        <taxon>Streptophyta</taxon>
        <taxon>Embryophyta</taxon>
        <taxon>Tracheophyta</taxon>
        <taxon>Spermatophyta</taxon>
        <taxon>Magnoliopsida</taxon>
        <taxon>eudicotyledons</taxon>
        <taxon>Gunneridae</taxon>
        <taxon>Pentapetalae</taxon>
        <taxon>rosids</taxon>
        <taxon>fabids</taxon>
        <taxon>Malpighiales</taxon>
        <taxon>Euphorbiaceae</taxon>
        <taxon>Crotonoideae</taxon>
        <taxon>Manihoteae</taxon>
        <taxon>Manihot</taxon>
    </lineage>
</organism>
<dbReference type="EMBL" id="CM004400">
    <property type="protein sequence ID" value="OAY31635.1"/>
    <property type="molecule type" value="Genomic_DNA"/>
</dbReference>
<reference evidence="1" key="1">
    <citation type="submission" date="2016-02" db="EMBL/GenBank/DDBJ databases">
        <title>WGS assembly of Manihot esculenta.</title>
        <authorList>
            <person name="Bredeson J.V."/>
            <person name="Prochnik S.E."/>
            <person name="Lyons J.B."/>
            <person name="Schmutz J."/>
            <person name="Grimwood J."/>
            <person name="Vrebalov J."/>
            <person name="Bart R.S."/>
            <person name="Amuge T."/>
            <person name="Ferguson M.E."/>
            <person name="Green R."/>
            <person name="Putnam N."/>
            <person name="Stites J."/>
            <person name="Rounsley S."/>
            <person name="Rokhsar D.S."/>
        </authorList>
    </citation>
    <scope>NUCLEOTIDE SEQUENCE [LARGE SCALE GENOMIC DNA]</scope>
    <source>
        <tissue evidence="1">Leaf</tissue>
    </source>
</reference>
<evidence type="ECO:0000313" key="1">
    <source>
        <dbReference type="EMBL" id="OAY31635.1"/>
    </source>
</evidence>
<dbReference type="AlphaFoldDB" id="A0A251JCR9"/>